<name>A0AC61QNU0_9BACT</name>
<accession>A0AC61QNU0</accession>
<dbReference type="EMBL" id="SRZC01000017">
    <property type="protein sequence ID" value="TGX81367.1"/>
    <property type="molecule type" value="Genomic_DNA"/>
</dbReference>
<organism evidence="1 2">
    <name type="scientific">Palleniella muris</name>
    <dbReference type="NCBI Taxonomy" id="3038145"/>
    <lineage>
        <taxon>Bacteria</taxon>
        <taxon>Pseudomonadati</taxon>
        <taxon>Bacteroidota</taxon>
        <taxon>Bacteroidia</taxon>
        <taxon>Bacteroidales</taxon>
        <taxon>Prevotellaceae</taxon>
        <taxon>Palleniella</taxon>
    </lineage>
</organism>
<gene>
    <name evidence="1" type="ORF">E5358_10285</name>
</gene>
<sequence length="491" mass="56380">MKKIIALSTLLLALVAGTASAEGNKKPWDNGKLKVSENSRFLQHENGAPFFWLGETGWLLPERTDRAEAAYYLQRVREAGYNMVQIQVIDGVPAYNHYGQMSNIDGWNFQNIDRKGVYGYWDHMDYIVKQAEHEGIYIGMVCIWGGLVKAGLLSKEDAVKYGTFLANRYKNSPNIVWIIGGDIQGDINADVWNTLATTIKSIDKNHLMTYHPRGRYTSAKWFAKAPWLDFHMFQSGHRRYGQRMGNKDYPIPDNTEEDNWMYVDSTWAYKPIKPVIDAEPSYEDIPQGLHDANEKRWLDCDVRRYAYWSVFAGSFGHTYGHNAIMQFLKPGYGTSYGDAGDVKTWYQAMKDPGFSQMQYVKRLMLTFPYFERVPDQKVISGENGKQYNRLIATRGKDYLMVYNYTGRDMKIDLRTISGKAKKVFWMDAATGHLEYIGEVADKIQTFRPASSHGGVNDGVLIAFDAKKEYLKPEMTIISEQSDWKNLRDLNE</sequence>
<proteinExistence type="predicted"/>
<evidence type="ECO:0000313" key="2">
    <source>
        <dbReference type="Proteomes" id="UP000308886"/>
    </source>
</evidence>
<dbReference type="Proteomes" id="UP000308886">
    <property type="component" value="Unassembled WGS sequence"/>
</dbReference>
<evidence type="ECO:0000313" key="1">
    <source>
        <dbReference type="EMBL" id="TGX81367.1"/>
    </source>
</evidence>
<reference evidence="1" key="1">
    <citation type="submission" date="2019-04" db="EMBL/GenBank/DDBJ databases">
        <title>Microbes associate with the intestines of laboratory mice.</title>
        <authorList>
            <person name="Navarre W."/>
            <person name="Wong E."/>
            <person name="Huang K."/>
            <person name="Tropini C."/>
            <person name="Ng K."/>
            <person name="Yu B."/>
        </authorList>
    </citation>
    <scope>NUCLEOTIDE SEQUENCE</scope>
    <source>
        <strain evidence="1">NM73_A23</strain>
    </source>
</reference>
<keyword evidence="2" id="KW-1185">Reference proteome</keyword>
<protein>
    <submittedName>
        <fullName evidence="1">DUF4038 domain-containing protein</fullName>
    </submittedName>
</protein>
<comment type="caution">
    <text evidence="1">The sequence shown here is derived from an EMBL/GenBank/DDBJ whole genome shotgun (WGS) entry which is preliminary data.</text>
</comment>